<feature type="transmembrane region" description="Helical" evidence="7">
    <location>
        <begin position="33"/>
        <end position="54"/>
    </location>
</feature>
<reference evidence="9 10" key="1">
    <citation type="submission" date="2018-06" db="EMBL/GenBank/DDBJ databases">
        <authorList>
            <consortium name="Pathogen Informatics"/>
            <person name="Doyle S."/>
        </authorList>
    </citation>
    <scope>NUCLEOTIDE SEQUENCE [LARGE SCALE GENOMIC DNA]</scope>
    <source>
        <strain evidence="9 10">NCTC13337</strain>
    </source>
</reference>
<accession>A0A380MPZ9</accession>
<keyword evidence="4 7" id="KW-0812">Transmembrane</keyword>
<feature type="domain" description="Glycine transporter" evidence="8">
    <location>
        <begin position="96"/>
        <end position="168"/>
    </location>
</feature>
<dbReference type="InterPro" id="IPR005115">
    <property type="entry name" value="Gly_transporter"/>
</dbReference>
<feature type="transmembrane region" description="Helical" evidence="7">
    <location>
        <begin position="66"/>
        <end position="84"/>
    </location>
</feature>
<keyword evidence="10" id="KW-1185">Reference proteome</keyword>
<evidence type="ECO:0000256" key="6">
    <source>
        <dbReference type="ARBA" id="ARBA00023136"/>
    </source>
</evidence>
<evidence type="ECO:0000259" key="8">
    <source>
        <dbReference type="Pfam" id="PF03458"/>
    </source>
</evidence>
<feature type="transmembrane region" description="Helical" evidence="7">
    <location>
        <begin position="177"/>
        <end position="195"/>
    </location>
</feature>
<dbReference type="PANTHER" id="PTHR30506">
    <property type="entry name" value="INNER MEMBRANE PROTEIN"/>
    <property type="match status" value="1"/>
</dbReference>
<evidence type="ECO:0000256" key="2">
    <source>
        <dbReference type="ARBA" id="ARBA00008193"/>
    </source>
</evidence>
<feature type="domain" description="Glycine transporter" evidence="8">
    <location>
        <begin position="8"/>
        <end position="83"/>
    </location>
</feature>
<dbReference type="RefSeq" id="WP_072577026.1">
    <property type="nucleotide sequence ID" value="NZ_LWHB01000126.1"/>
</dbReference>
<comment type="similarity">
    <text evidence="2">Belongs to the UPF0126 family.</text>
</comment>
<organism evidence="9 10">
    <name type="scientific">Suttonella ornithocola</name>
    <dbReference type="NCBI Taxonomy" id="279832"/>
    <lineage>
        <taxon>Bacteria</taxon>
        <taxon>Pseudomonadati</taxon>
        <taxon>Pseudomonadota</taxon>
        <taxon>Gammaproteobacteria</taxon>
        <taxon>Cardiobacteriales</taxon>
        <taxon>Cardiobacteriaceae</taxon>
        <taxon>Suttonella</taxon>
    </lineage>
</organism>
<protein>
    <submittedName>
        <fullName evidence="9">Predicted membrane protein</fullName>
    </submittedName>
</protein>
<feature type="transmembrane region" description="Helical" evidence="7">
    <location>
        <begin position="6"/>
        <end position="26"/>
    </location>
</feature>
<evidence type="ECO:0000313" key="9">
    <source>
        <dbReference type="EMBL" id="SUO94358.1"/>
    </source>
</evidence>
<evidence type="ECO:0000313" key="10">
    <source>
        <dbReference type="Proteomes" id="UP000254601"/>
    </source>
</evidence>
<evidence type="ECO:0000256" key="1">
    <source>
        <dbReference type="ARBA" id="ARBA00004651"/>
    </source>
</evidence>
<dbReference type="EMBL" id="UHIC01000001">
    <property type="protein sequence ID" value="SUO94358.1"/>
    <property type="molecule type" value="Genomic_DNA"/>
</dbReference>
<name>A0A380MPZ9_9GAMM</name>
<dbReference type="Pfam" id="PF03458">
    <property type="entry name" value="Gly_transporter"/>
    <property type="match status" value="2"/>
</dbReference>
<sequence length="209" mass="22998">MESTQFIYILDLIGCAASAAAAAMLAKRVGLDFLGAVMIAAIGAIGGGTCRDLLINRHPLFWLKDLNYLTLTSTIAILVQIFYYTVDKYLDRPIRLFDAIGLSAFSIIGFQAALTKGLPYPMVILMGIVTAVNGGILRDIICGQIPLVLRKEIYISCVIIGGIVYLTLLQLGVGEWIRNSIVMATIFLLRMLAIYRRWNLPDISLPKKE</sequence>
<keyword evidence="5 7" id="KW-1133">Transmembrane helix</keyword>
<feature type="transmembrane region" description="Helical" evidence="7">
    <location>
        <begin position="120"/>
        <end position="141"/>
    </location>
</feature>
<feature type="transmembrane region" description="Helical" evidence="7">
    <location>
        <begin position="96"/>
        <end position="114"/>
    </location>
</feature>
<dbReference type="PANTHER" id="PTHR30506:SF3">
    <property type="entry name" value="UPF0126 INNER MEMBRANE PROTEIN YADS-RELATED"/>
    <property type="match status" value="1"/>
</dbReference>
<dbReference type="OrthoDB" id="9791874at2"/>
<feature type="transmembrane region" description="Helical" evidence="7">
    <location>
        <begin position="153"/>
        <end position="171"/>
    </location>
</feature>
<evidence type="ECO:0000256" key="4">
    <source>
        <dbReference type="ARBA" id="ARBA00022692"/>
    </source>
</evidence>
<evidence type="ECO:0000256" key="5">
    <source>
        <dbReference type="ARBA" id="ARBA00022989"/>
    </source>
</evidence>
<evidence type="ECO:0000256" key="7">
    <source>
        <dbReference type="SAM" id="Phobius"/>
    </source>
</evidence>
<evidence type="ECO:0000256" key="3">
    <source>
        <dbReference type="ARBA" id="ARBA00022475"/>
    </source>
</evidence>
<gene>
    <name evidence="9" type="primary">yicG</name>
    <name evidence="9" type="ORF">NCTC13337_00689</name>
</gene>
<dbReference type="Proteomes" id="UP000254601">
    <property type="component" value="Unassembled WGS sequence"/>
</dbReference>
<proteinExistence type="inferred from homology"/>
<dbReference type="GO" id="GO:0005886">
    <property type="term" value="C:plasma membrane"/>
    <property type="evidence" value="ECO:0007669"/>
    <property type="project" value="UniProtKB-SubCell"/>
</dbReference>
<dbReference type="AlphaFoldDB" id="A0A380MPZ9"/>
<keyword evidence="3" id="KW-1003">Cell membrane</keyword>
<comment type="subcellular location">
    <subcellularLocation>
        <location evidence="1">Cell membrane</location>
        <topology evidence="1">Multi-pass membrane protein</topology>
    </subcellularLocation>
</comment>
<keyword evidence="6 7" id="KW-0472">Membrane</keyword>